<accession>A0A8J6EPA6</accession>
<organism evidence="1 2">
    <name type="scientific">Eleutherodactylus coqui</name>
    <name type="common">Puerto Rican coqui</name>
    <dbReference type="NCBI Taxonomy" id="57060"/>
    <lineage>
        <taxon>Eukaryota</taxon>
        <taxon>Metazoa</taxon>
        <taxon>Chordata</taxon>
        <taxon>Craniata</taxon>
        <taxon>Vertebrata</taxon>
        <taxon>Euteleostomi</taxon>
        <taxon>Amphibia</taxon>
        <taxon>Batrachia</taxon>
        <taxon>Anura</taxon>
        <taxon>Neobatrachia</taxon>
        <taxon>Hyloidea</taxon>
        <taxon>Eleutherodactylidae</taxon>
        <taxon>Eleutherodactylinae</taxon>
        <taxon>Eleutherodactylus</taxon>
        <taxon>Eleutherodactylus</taxon>
    </lineage>
</organism>
<dbReference type="EMBL" id="WNTK01000021">
    <property type="protein sequence ID" value="KAG9473222.1"/>
    <property type="molecule type" value="Genomic_DNA"/>
</dbReference>
<protein>
    <submittedName>
        <fullName evidence="1">Uncharacterized protein</fullName>
    </submittedName>
</protein>
<keyword evidence="2" id="KW-1185">Reference proteome</keyword>
<comment type="caution">
    <text evidence="1">The sequence shown here is derived from an EMBL/GenBank/DDBJ whole genome shotgun (WGS) entry which is preliminary data.</text>
</comment>
<reference evidence="1" key="1">
    <citation type="thesis" date="2020" institute="ProQuest LLC" country="789 East Eisenhower Parkway, Ann Arbor, MI, USA">
        <title>Comparative Genomics and Chromosome Evolution.</title>
        <authorList>
            <person name="Mudd A.B."/>
        </authorList>
    </citation>
    <scope>NUCLEOTIDE SEQUENCE</scope>
    <source>
        <strain evidence="1">HN-11 Male</strain>
        <tissue evidence="1">Kidney and liver</tissue>
    </source>
</reference>
<dbReference type="AlphaFoldDB" id="A0A8J6EPA6"/>
<evidence type="ECO:0000313" key="2">
    <source>
        <dbReference type="Proteomes" id="UP000770717"/>
    </source>
</evidence>
<gene>
    <name evidence="1" type="ORF">GDO78_022397</name>
</gene>
<evidence type="ECO:0000313" key="1">
    <source>
        <dbReference type="EMBL" id="KAG9473222.1"/>
    </source>
</evidence>
<proteinExistence type="predicted"/>
<dbReference type="Proteomes" id="UP000770717">
    <property type="component" value="Unassembled WGS sequence"/>
</dbReference>
<name>A0A8J6EPA6_ELECQ</name>
<sequence>MGGDLSHDHSHSLLGNVLHMNRGREATTAVSSFTAVLTSCGQYYKSPKKGSGQVGEFTGKWSCPLRVSTVPRQWMRRTYYGSNHITETKVEESVHICTAGSTRSTYSTIPPVKTMDTVVESHSINGVRWR</sequence>